<dbReference type="Gene3D" id="2.60.120.10">
    <property type="entry name" value="Jelly Rolls"/>
    <property type="match status" value="1"/>
</dbReference>
<name>A0A543CJR9_9ACTN</name>
<dbReference type="InterPro" id="IPR014710">
    <property type="entry name" value="RmlC-like_jellyroll"/>
</dbReference>
<keyword evidence="2" id="KW-1185">Reference proteome</keyword>
<comment type="caution">
    <text evidence="1">The sequence shown here is derived from an EMBL/GenBank/DDBJ whole genome shotgun (WGS) entry which is preliminary data.</text>
</comment>
<reference evidence="1 2" key="1">
    <citation type="submission" date="2019-06" db="EMBL/GenBank/DDBJ databases">
        <title>Sequencing the genomes of 1000 actinobacteria strains.</title>
        <authorList>
            <person name="Klenk H.-P."/>
        </authorList>
    </citation>
    <scope>NUCLEOTIDE SEQUENCE [LARGE SCALE GENOMIC DNA]</scope>
    <source>
        <strain evidence="1 2">DSM 102200</strain>
    </source>
</reference>
<dbReference type="Proteomes" id="UP000316096">
    <property type="component" value="Unassembled WGS sequence"/>
</dbReference>
<gene>
    <name evidence="1" type="ORF">FB559_2925</name>
</gene>
<evidence type="ECO:0000313" key="1">
    <source>
        <dbReference type="EMBL" id="TQL97346.1"/>
    </source>
</evidence>
<protein>
    <recommendedName>
        <fullName evidence="3">Cupin domain</fullName>
    </recommendedName>
</protein>
<organism evidence="1 2">
    <name type="scientific">Actinoallomurus bryophytorum</name>
    <dbReference type="NCBI Taxonomy" id="1490222"/>
    <lineage>
        <taxon>Bacteria</taxon>
        <taxon>Bacillati</taxon>
        <taxon>Actinomycetota</taxon>
        <taxon>Actinomycetes</taxon>
        <taxon>Streptosporangiales</taxon>
        <taxon>Thermomonosporaceae</taxon>
        <taxon>Actinoallomurus</taxon>
    </lineage>
</organism>
<evidence type="ECO:0000313" key="2">
    <source>
        <dbReference type="Proteomes" id="UP000316096"/>
    </source>
</evidence>
<accession>A0A543CJR9</accession>
<evidence type="ECO:0008006" key="3">
    <source>
        <dbReference type="Google" id="ProtNLM"/>
    </source>
</evidence>
<dbReference type="AlphaFoldDB" id="A0A543CJR9"/>
<dbReference type="InterPro" id="IPR011051">
    <property type="entry name" value="RmlC_Cupin_sf"/>
</dbReference>
<sequence>MNDVKAYTRVVRTHDGGSAFEDAELDLTERRISEGVPPMFTGGMSVAGAVTFLRSAEFDSDPHPAPAEQWVVMVRGAIEVRVSDGTRRRFGPGDLVFVSDTTGRGHVTAGVGEPPFEALFVPANRPAQRSLGPVEHCLHGVIIE</sequence>
<dbReference type="SUPFAM" id="SSF51182">
    <property type="entry name" value="RmlC-like cupins"/>
    <property type="match status" value="1"/>
</dbReference>
<dbReference type="EMBL" id="VFOZ01000001">
    <property type="protein sequence ID" value="TQL97346.1"/>
    <property type="molecule type" value="Genomic_DNA"/>
</dbReference>
<proteinExistence type="predicted"/>